<dbReference type="HAMAP" id="MF_00503">
    <property type="entry name" value="Ribosomal_bL9"/>
    <property type="match status" value="1"/>
</dbReference>
<keyword evidence="3 7" id="KW-0694">RNA-binding</keyword>
<dbReference type="GO" id="GO:0005840">
    <property type="term" value="C:ribosome"/>
    <property type="evidence" value="ECO:0007669"/>
    <property type="project" value="UniProtKB-KW"/>
</dbReference>
<sequence>MEVILLDKVNKLGGIGDLAVVKPGYARNFLIPNKKAVMATKANLASFEERRAELEAQAAERKAAAEARAQTLEGKTFKIEANAGDEGKLFGSIGTRDIAEAISKEVAVEKAEIRLPEGAIRHTGSFEIDVQVHPEVLVTVTLEVAAQ</sequence>
<dbReference type="Gene3D" id="3.10.430.100">
    <property type="entry name" value="Ribosomal protein L9, C-terminal domain"/>
    <property type="match status" value="1"/>
</dbReference>
<name>A0A1A8T9S2_9GAMM</name>
<feature type="domain" description="Ribosomal protein L9" evidence="9">
    <location>
        <begin position="13"/>
        <end position="40"/>
    </location>
</feature>
<dbReference type="GO" id="GO:1990904">
    <property type="term" value="C:ribonucleoprotein complex"/>
    <property type="evidence" value="ECO:0007669"/>
    <property type="project" value="UniProtKB-KW"/>
</dbReference>
<dbReference type="InterPro" id="IPR020070">
    <property type="entry name" value="Ribosomal_bL9_N"/>
</dbReference>
<evidence type="ECO:0000256" key="8">
    <source>
        <dbReference type="SAM" id="Coils"/>
    </source>
</evidence>
<evidence type="ECO:0000256" key="1">
    <source>
        <dbReference type="ARBA" id="ARBA00010605"/>
    </source>
</evidence>
<dbReference type="Pfam" id="PF01281">
    <property type="entry name" value="Ribosomal_L9_N"/>
    <property type="match status" value="1"/>
</dbReference>
<dbReference type="Proteomes" id="UP000092544">
    <property type="component" value="Unassembled WGS sequence"/>
</dbReference>
<dbReference type="Pfam" id="PF03948">
    <property type="entry name" value="Ribosomal_L9_C"/>
    <property type="match status" value="1"/>
</dbReference>
<dbReference type="InterPro" id="IPR009027">
    <property type="entry name" value="Ribosomal_bL9/RNase_H1_N"/>
</dbReference>
<dbReference type="PANTHER" id="PTHR21368">
    <property type="entry name" value="50S RIBOSOMAL PROTEIN L9"/>
    <property type="match status" value="1"/>
</dbReference>
<proteinExistence type="inferred from homology"/>
<dbReference type="OrthoDB" id="9788336at2"/>
<comment type="similarity">
    <text evidence="1 7">Belongs to the bacterial ribosomal protein bL9 family.</text>
</comment>
<reference evidence="10 11" key="1">
    <citation type="submission" date="2016-06" db="EMBL/GenBank/DDBJ databases">
        <authorList>
            <person name="Kjaerup R.B."/>
            <person name="Dalgaard T.S."/>
            <person name="Juul-Madsen H.R."/>
        </authorList>
    </citation>
    <scope>NUCLEOTIDE SEQUENCE [LARGE SCALE GENOMIC DNA]</scope>
    <source>
        <strain evidence="10 11">CECT 8886</strain>
    </source>
</reference>
<dbReference type="InterPro" id="IPR020594">
    <property type="entry name" value="Ribosomal_bL9_bac/chp"/>
</dbReference>
<evidence type="ECO:0000256" key="6">
    <source>
        <dbReference type="ARBA" id="ARBA00035292"/>
    </source>
</evidence>
<keyword evidence="4 7" id="KW-0689">Ribosomal protein</keyword>
<dbReference type="PROSITE" id="PS00651">
    <property type="entry name" value="RIBOSOMAL_L9"/>
    <property type="match status" value="1"/>
</dbReference>
<dbReference type="GO" id="GO:0003735">
    <property type="term" value="F:structural constituent of ribosome"/>
    <property type="evidence" value="ECO:0007669"/>
    <property type="project" value="InterPro"/>
</dbReference>
<dbReference type="STRING" id="1792290.MSP8886_01148"/>
<evidence type="ECO:0000256" key="4">
    <source>
        <dbReference type="ARBA" id="ARBA00022980"/>
    </source>
</evidence>
<accession>A0A1A8T9S2</accession>
<dbReference type="InterPro" id="IPR036791">
    <property type="entry name" value="Ribosomal_bL9_C_sf"/>
</dbReference>
<dbReference type="SUPFAM" id="SSF55653">
    <property type="entry name" value="Ribosomal protein L9 C-domain"/>
    <property type="match status" value="1"/>
</dbReference>
<feature type="coiled-coil region" evidence="8">
    <location>
        <begin position="37"/>
        <end position="75"/>
    </location>
</feature>
<evidence type="ECO:0000313" key="11">
    <source>
        <dbReference type="Proteomes" id="UP000092544"/>
    </source>
</evidence>
<keyword evidence="8" id="KW-0175">Coiled coil</keyword>
<dbReference type="InterPro" id="IPR036935">
    <property type="entry name" value="Ribosomal_bL9_N_sf"/>
</dbReference>
<dbReference type="InterPro" id="IPR000244">
    <property type="entry name" value="Ribosomal_bL9"/>
</dbReference>
<dbReference type="Gene3D" id="3.40.5.10">
    <property type="entry name" value="Ribosomal protein L9, N-terminal domain"/>
    <property type="match status" value="1"/>
</dbReference>
<gene>
    <name evidence="7 10" type="primary">rplI</name>
    <name evidence="10" type="ORF">MSP8886_01148</name>
</gene>
<dbReference type="EMBL" id="FLOB01000002">
    <property type="protein sequence ID" value="SBS28379.1"/>
    <property type="molecule type" value="Genomic_DNA"/>
</dbReference>
<dbReference type="RefSeq" id="WP_067013627.1">
    <property type="nucleotide sequence ID" value="NZ_FLOB01000002.1"/>
</dbReference>
<evidence type="ECO:0000313" key="10">
    <source>
        <dbReference type="EMBL" id="SBS28379.1"/>
    </source>
</evidence>
<comment type="function">
    <text evidence="7">Binds to the 23S rRNA.</text>
</comment>
<keyword evidence="5 7" id="KW-0687">Ribonucleoprotein</keyword>
<dbReference type="SUPFAM" id="SSF55658">
    <property type="entry name" value="L9 N-domain-like"/>
    <property type="match status" value="1"/>
</dbReference>
<evidence type="ECO:0000256" key="2">
    <source>
        <dbReference type="ARBA" id="ARBA00022730"/>
    </source>
</evidence>
<evidence type="ECO:0000256" key="3">
    <source>
        <dbReference type="ARBA" id="ARBA00022884"/>
    </source>
</evidence>
<keyword evidence="2 7" id="KW-0699">rRNA-binding</keyword>
<evidence type="ECO:0000256" key="5">
    <source>
        <dbReference type="ARBA" id="ARBA00023274"/>
    </source>
</evidence>
<dbReference type="NCBIfam" id="TIGR00158">
    <property type="entry name" value="L9"/>
    <property type="match status" value="1"/>
</dbReference>
<dbReference type="InterPro" id="IPR020069">
    <property type="entry name" value="Ribosomal_bL9_C"/>
</dbReference>
<evidence type="ECO:0000259" key="9">
    <source>
        <dbReference type="PROSITE" id="PS00651"/>
    </source>
</evidence>
<dbReference type="GO" id="GO:0006412">
    <property type="term" value="P:translation"/>
    <property type="evidence" value="ECO:0007669"/>
    <property type="project" value="UniProtKB-UniRule"/>
</dbReference>
<organism evidence="10 11">
    <name type="scientific">Marinomonas spartinae</name>
    <dbReference type="NCBI Taxonomy" id="1792290"/>
    <lineage>
        <taxon>Bacteria</taxon>
        <taxon>Pseudomonadati</taxon>
        <taxon>Pseudomonadota</taxon>
        <taxon>Gammaproteobacteria</taxon>
        <taxon>Oceanospirillales</taxon>
        <taxon>Oceanospirillaceae</taxon>
        <taxon>Marinomonas</taxon>
    </lineage>
</organism>
<evidence type="ECO:0000256" key="7">
    <source>
        <dbReference type="HAMAP-Rule" id="MF_00503"/>
    </source>
</evidence>
<dbReference type="AlphaFoldDB" id="A0A1A8T9S2"/>
<protein>
    <recommendedName>
        <fullName evidence="6 7">Large ribosomal subunit protein bL9</fullName>
    </recommendedName>
</protein>
<dbReference type="GO" id="GO:0019843">
    <property type="term" value="F:rRNA binding"/>
    <property type="evidence" value="ECO:0007669"/>
    <property type="project" value="UniProtKB-UniRule"/>
</dbReference>
<keyword evidence="11" id="KW-1185">Reference proteome</keyword>